<sequence>MVFQKKLDVGFIGCQIPTMPRFPRSARGKRSPPKKVENNQMHPFDLLATVAGELLEKRESSCSLYETAERTKNHVNTIKQKHLDNGSPSKSDVFDQGSCDEGSFVARFVSHEERRAASALALVKSDVSEKDGFARKSAQSIGTLKCELQKLKATVSLKNDRIGIHNLEDPMILDSKAIALVSSDSSVELTPSVDYHSAYSSSFQSVKDGAELVVDKDDDENSSGRTHNCALYSKAFKPHCTVERRVRKMTTSNYWKADREAMINDGERWNREIKPALHSRKLSYTRQRTQRCSFKRKKLLERFSSSASNGGFCSQDVPDSLVKCDTKFDSSDPQAHLNDAQGRSCSTTDQRLSYESADHPVKLSIKSFRVPELFIEIPANATVGSLKRTVMEAVTAVLSGGLRVGVLLQGKKIRDDNKTLVQAGISNTDKLDNLGFTLEPNPNRAPPPHKSNSREPESPNNRLQFTPFMVIRRILSHADQATPDTITQPPPPNTTANCTDSDHDSVHSHANPSSSVDQMYDNSKALVPILAVKSDALSVIPLRNSRRSEMVRRIRRPFSVSEVEALVQAVEKLGTGRWRDVKLRAFDSVKHRTYVDLKDKWKTLVHTARISPQQRRGEPVPQDLLDRVLSAHAYWCQQQAKSTRLAEPYLLPA</sequence>
<dbReference type="InterPro" id="IPR009057">
    <property type="entry name" value="Homeodomain-like_sf"/>
</dbReference>
<dbReference type="InterPro" id="IPR057625">
    <property type="entry name" value="TPR1-6-like_ubiquitin"/>
</dbReference>
<dbReference type="Proteomes" id="UP000233837">
    <property type="component" value="Unassembled WGS sequence"/>
</dbReference>
<accession>A0A2I0VXQ5</accession>
<protein>
    <submittedName>
        <fullName evidence="6">Telomere repeat-binding protein 5</fullName>
    </submittedName>
</protein>
<keyword evidence="1" id="KW-0238">DNA-binding</keyword>
<dbReference type="SMART" id="SM00717">
    <property type="entry name" value="SANT"/>
    <property type="match status" value="1"/>
</dbReference>
<dbReference type="CDD" id="cd11660">
    <property type="entry name" value="SANT_TRF"/>
    <property type="match status" value="1"/>
</dbReference>
<evidence type="ECO:0000256" key="2">
    <source>
        <dbReference type="SAM" id="MobiDB-lite"/>
    </source>
</evidence>
<dbReference type="PANTHER" id="PTHR21717:SF70">
    <property type="entry name" value="TELOMERE REPEAT-BINDING PROTEIN 2-RELATED"/>
    <property type="match status" value="1"/>
</dbReference>
<dbReference type="AlphaFoldDB" id="A0A2I0VXQ5"/>
<dbReference type="PANTHER" id="PTHR21717">
    <property type="entry name" value="TELOMERIC REPEAT BINDING PROTEIN"/>
    <property type="match status" value="1"/>
</dbReference>
<dbReference type="InterPro" id="IPR017930">
    <property type="entry name" value="Myb_dom"/>
</dbReference>
<evidence type="ECO:0000256" key="1">
    <source>
        <dbReference type="ARBA" id="ARBA00023125"/>
    </source>
</evidence>
<evidence type="ECO:0000259" key="3">
    <source>
        <dbReference type="PROSITE" id="PS50053"/>
    </source>
</evidence>
<evidence type="ECO:0000259" key="5">
    <source>
        <dbReference type="PROSITE" id="PS51294"/>
    </source>
</evidence>
<feature type="domain" description="HTH myb-type" evidence="5">
    <location>
        <begin position="550"/>
        <end position="609"/>
    </location>
</feature>
<dbReference type="PROSITE" id="PS50053">
    <property type="entry name" value="UBIQUITIN_2"/>
    <property type="match status" value="1"/>
</dbReference>
<feature type="region of interest" description="Disordered" evidence="2">
    <location>
        <begin position="431"/>
        <end position="461"/>
    </location>
</feature>
<feature type="domain" description="Myb-like" evidence="4">
    <location>
        <begin position="555"/>
        <end position="605"/>
    </location>
</feature>
<keyword evidence="7" id="KW-1185">Reference proteome</keyword>
<dbReference type="InterPro" id="IPR029071">
    <property type="entry name" value="Ubiquitin-like_domsf"/>
</dbReference>
<dbReference type="Gene3D" id="1.10.246.220">
    <property type="match status" value="1"/>
</dbReference>
<dbReference type="Pfam" id="PF23603">
    <property type="entry name" value="Ubiquitin_TPR1"/>
    <property type="match status" value="1"/>
</dbReference>
<evidence type="ECO:0000313" key="6">
    <source>
        <dbReference type="EMBL" id="PKU68186.1"/>
    </source>
</evidence>
<name>A0A2I0VXQ5_9ASPA</name>
<dbReference type="GO" id="GO:0042162">
    <property type="term" value="F:telomeric DNA binding"/>
    <property type="evidence" value="ECO:0007669"/>
    <property type="project" value="UniProtKB-ARBA"/>
</dbReference>
<feature type="region of interest" description="Disordered" evidence="2">
    <location>
        <begin position="481"/>
        <end position="517"/>
    </location>
</feature>
<dbReference type="SUPFAM" id="SSF46689">
    <property type="entry name" value="Homeodomain-like"/>
    <property type="match status" value="1"/>
</dbReference>
<dbReference type="PROSITE" id="PS50090">
    <property type="entry name" value="MYB_LIKE"/>
    <property type="match status" value="1"/>
</dbReference>
<dbReference type="InterPro" id="IPR031105">
    <property type="entry name" value="TRP_plant"/>
</dbReference>
<dbReference type="SUPFAM" id="SSF54236">
    <property type="entry name" value="Ubiquitin-like"/>
    <property type="match status" value="1"/>
</dbReference>
<evidence type="ECO:0000259" key="4">
    <source>
        <dbReference type="PROSITE" id="PS50090"/>
    </source>
</evidence>
<dbReference type="EMBL" id="KZ503118">
    <property type="protein sequence ID" value="PKU68186.1"/>
    <property type="molecule type" value="Genomic_DNA"/>
</dbReference>
<feature type="compositionally biased region" description="Polar residues" evidence="2">
    <location>
        <begin position="508"/>
        <end position="517"/>
    </location>
</feature>
<evidence type="ECO:0000313" key="7">
    <source>
        <dbReference type="Proteomes" id="UP000233837"/>
    </source>
</evidence>
<organism evidence="6 7">
    <name type="scientific">Dendrobium catenatum</name>
    <dbReference type="NCBI Taxonomy" id="906689"/>
    <lineage>
        <taxon>Eukaryota</taxon>
        <taxon>Viridiplantae</taxon>
        <taxon>Streptophyta</taxon>
        <taxon>Embryophyta</taxon>
        <taxon>Tracheophyta</taxon>
        <taxon>Spermatophyta</taxon>
        <taxon>Magnoliopsida</taxon>
        <taxon>Liliopsida</taxon>
        <taxon>Asparagales</taxon>
        <taxon>Orchidaceae</taxon>
        <taxon>Epidendroideae</taxon>
        <taxon>Malaxideae</taxon>
        <taxon>Dendrobiinae</taxon>
        <taxon>Dendrobium</taxon>
    </lineage>
</organism>
<reference evidence="6 7" key="1">
    <citation type="journal article" date="2016" name="Sci. Rep.">
        <title>The Dendrobium catenatum Lindl. genome sequence provides insights into polysaccharide synthase, floral development and adaptive evolution.</title>
        <authorList>
            <person name="Zhang G.Q."/>
            <person name="Xu Q."/>
            <person name="Bian C."/>
            <person name="Tsai W.C."/>
            <person name="Yeh C.M."/>
            <person name="Liu K.W."/>
            <person name="Yoshida K."/>
            <person name="Zhang L.S."/>
            <person name="Chang S.B."/>
            <person name="Chen F."/>
            <person name="Shi Y."/>
            <person name="Su Y.Y."/>
            <person name="Zhang Y.Q."/>
            <person name="Chen L.J."/>
            <person name="Yin Y."/>
            <person name="Lin M."/>
            <person name="Huang H."/>
            <person name="Deng H."/>
            <person name="Wang Z.W."/>
            <person name="Zhu S.L."/>
            <person name="Zhao X."/>
            <person name="Deng C."/>
            <person name="Niu S.C."/>
            <person name="Huang J."/>
            <person name="Wang M."/>
            <person name="Liu G.H."/>
            <person name="Yang H.J."/>
            <person name="Xiao X.J."/>
            <person name="Hsiao Y.Y."/>
            <person name="Wu W.L."/>
            <person name="Chen Y.Y."/>
            <person name="Mitsuda N."/>
            <person name="Ohme-Takagi M."/>
            <person name="Luo Y.B."/>
            <person name="Van de Peer Y."/>
            <person name="Liu Z.J."/>
        </authorList>
    </citation>
    <scope>NUCLEOTIDE SEQUENCE [LARGE SCALE GENOMIC DNA]</scope>
    <source>
        <tissue evidence="6">The whole plant</tissue>
    </source>
</reference>
<gene>
    <name evidence="6" type="primary">TRP5</name>
    <name evidence="6" type="ORF">MA16_Dca012855</name>
</gene>
<reference evidence="6 7" key="2">
    <citation type="journal article" date="2017" name="Nature">
        <title>The Apostasia genome and the evolution of orchids.</title>
        <authorList>
            <person name="Zhang G.Q."/>
            <person name="Liu K.W."/>
            <person name="Li Z."/>
            <person name="Lohaus R."/>
            <person name="Hsiao Y.Y."/>
            <person name="Niu S.C."/>
            <person name="Wang J.Y."/>
            <person name="Lin Y.C."/>
            <person name="Xu Q."/>
            <person name="Chen L.J."/>
            <person name="Yoshida K."/>
            <person name="Fujiwara S."/>
            <person name="Wang Z.W."/>
            <person name="Zhang Y.Q."/>
            <person name="Mitsuda N."/>
            <person name="Wang M."/>
            <person name="Liu G.H."/>
            <person name="Pecoraro L."/>
            <person name="Huang H.X."/>
            <person name="Xiao X.J."/>
            <person name="Lin M."/>
            <person name="Wu X.Y."/>
            <person name="Wu W.L."/>
            <person name="Chen Y.Y."/>
            <person name="Chang S.B."/>
            <person name="Sakamoto S."/>
            <person name="Ohme-Takagi M."/>
            <person name="Yagi M."/>
            <person name="Zeng S.J."/>
            <person name="Shen C.Y."/>
            <person name="Yeh C.M."/>
            <person name="Luo Y.B."/>
            <person name="Tsai W.C."/>
            <person name="Van de Peer Y."/>
            <person name="Liu Z.J."/>
        </authorList>
    </citation>
    <scope>NUCLEOTIDE SEQUENCE [LARGE SCALE GENOMIC DNA]</scope>
    <source>
        <tissue evidence="6">The whole plant</tissue>
    </source>
</reference>
<feature type="domain" description="Ubiquitin-like" evidence="3">
    <location>
        <begin position="361"/>
        <end position="431"/>
    </location>
</feature>
<dbReference type="PROSITE" id="PS51294">
    <property type="entry name" value="HTH_MYB"/>
    <property type="match status" value="1"/>
</dbReference>
<proteinExistence type="predicted"/>
<dbReference type="InterPro" id="IPR001005">
    <property type="entry name" value="SANT/Myb"/>
</dbReference>
<dbReference type="InterPro" id="IPR000626">
    <property type="entry name" value="Ubiquitin-like_dom"/>
</dbReference>
<dbReference type="Pfam" id="PF00249">
    <property type="entry name" value="Myb_DNA-binding"/>
    <property type="match status" value="1"/>
</dbReference>